<feature type="transmembrane region" description="Helical" evidence="7">
    <location>
        <begin position="342"/>
        <end position="366"/>
    </location>
</feature>
<dbReference type="GO" id="GO:0005886">
    <property type="term" value="C:plasma membrane"/>
    <property type="evidence" value="ECO:0007669"/>
    <property type="project" value="UniProtKB-SubCell"/>
</dbReference>
<gene>
    <name evidence="10" type="ORF">EV379_0104</name>
</gene>
<dbReference type="InterPro" id="IPR035906">
    <property type="entry name" value="MetI-like_sf"/>
</dbReference>
<reference evidence="10 11" key="1">
    <citation type="submission" date="2019-02" db="EMBL/GenBank/DDBJ databases">
        <title>Sequencing the genomes of 1000 actinobacteria strains.</title>
        <authorList>
            <person name="Klenk H.-P."/>
        </authorList>
    </citation>
    <scope>NUCLEOTIDE SEQUENCE [LARGE SCALE GENOMIC DNA]</scope>
    <source>
        <strain evidence="10 11">DSM 18319</strain>
    </source>
</reference>
<dbReference type="Proteomes" id="UP000291483">
    <property type="component" value="Unassembled WGS sequence"/>
</dbReference>
<proteinExistence type="inferred from homology"/>
<dbReference type="PANTHER" id="PTHR43163">
    <property type="entry name" value="DIPEPTIDE TRANSPORT SYSTEM PERMEASE PROTEIN DPPB-RELATED"/>
    <property type="match status" value="1"/>
</dbReference>
<keyword evidence="11" id="KW-1185">Reference proteome</keyword>
<dbReference type="PANTHER" id="PTHR43163:SF8">
    <property type="entry name" value="D,D-DIPEPTIDE TRANSPORT SYSTEM PERMEASE PROTEIN DDPB-RELATED"/>
    <property type="match status" value="1"/>
</dbReference>
<dbReference type="Pfam" id="PF00528">
    <property type="entry name" value="BPD_transp_1"/>
    <property type="match status" value="1"/>
</dbReference>
<dbReference type="SUPFAM" id="SSF161098">
    <property type="entry name" value="MetI-like"/>
    <property type="match status" value="1"/>
</dbReference>
<keyword evidence="3" id="KW-1003">Cell membrane</keyword>
<evidence type="ECO:0000256" key="1">
    <source>
        <dbReference type="ARBA" id="ARBA00004651"/>
    </source>
</evidence>
<name>A0A4Q8AJ31_9MICO</name>
<keyword evidence="4 7" id="KW-0812">Transmembrane</keyword>
<comment type="subcellular location">
    <subcellularLocation>
        <location evidence="1 7">Cell membrane</location>
        <topology evidence="1 7">Multi-pass membrane protein</topology>
    </subcellularLocation>
</comment>
<comment type="similarity">
    <text evidence="7">Belongs to the binding-protein-dependent transport system permease family.</text>
</comment>
<evidence type="ECO:0000259" key="9">
    <source>
        <dbReference type="PROSITE" id="PS50928"/>
    </source>
</evidence>
<evidence type="ECO:0000313" key="10">
    <source>
        <dbReference type="EMBL" id="RZU63815.1"/>
    </source>
</evidence>
<dbReference type="PROSITE" id="PS50928">
    <property type="entry name" value="ABC_TM1"/>
    <property type="match status" value="1"/>
</dbReference>
<evidence type="ECO:0000256" key="2">
    <source>
        <dbReference type="ARBA" id="ARBA00022448"/>
    </source>
</evidence>
<protein>
    <submittedName>
        <fullName evidence="10">Peptide/nickel transport system permease protein</fullName>
    </submittedName>
</protein>
<feature type="transmembrane region" description="Helical" evidence="7">
    <location>
        <begin position="294"/>
        <end position="322"/>
    </location>
</feature>
<dbReference type="AlphaFoldDB" id="A0A4Q8AJ31"/>
<dbReference type="InterPro" id="IPR000515">
    <property type="entry name" value="MetI-like"/>
</dbReference>
<dbReference type="CDD" id="cd06261">
    <property type="entry name" value="TM_PBP2"/>
    <property type="match status" value="1"/>
</dbReference>
<dbReference type="InterPro" id="IPR045621">
    <property type="entry name" value="BPD_transp_1_N"/>
</dbReference>
<organism evidence="10 11">
    <name type="scientific">Microterricola gilva</name>
    <dbReference type="NCBI Taxonomy" id="393267"/>
    <lineage>
        <taxon>Bacteria</taxon>
        <taxon>Bacillati</taxon>
        <taxon>Actinomycetota</taxon>
        <taxon>Actinomycetes</taxon>
        <taxon>Micrococcales</taxon>
        <taxon>Microbacteriaceae</taxon>
        <taxon>Microterricola</taxon>
    </lineage>
</organism>
<evidence type="ECO:0000256" key="8">
    <source>
        <dbReference type="SAM" id="MobiDB-lite"/>
    </source>
</evidence>
<accession>A0A4Q8AJ31</accession>
<keyword evidence="6 7" id="KW-0472">Membrane</keyword>
<comment type="caution">
    <text evidence="10">The sequence shown here is derived from an EMBL/GenBank/DDBJ whole genome shotgun (WGS) entry which is preliminary data.</text>
</comment>
<feature type="domain" description="ABC transmembrane type-1" evidence="9">
    <location>
        <begin position="133"/>
        <end position="363"/>
    </location>
</feature>
<evidence type="ECO:0000256" key="5">
    <source>
        <dbReference type="ARBA" id="ARBA00022989"/>
    </source>
</evidence>
<feature type="transmembrane region" description="Helical" evidence="7">
    <location>
        <begin position="172"/>
        <end position="195"/>
    </location>
</feature>
<keyword evidence="5 7" id="KW-1133">Transmembrane helix</keyword>
<evidence type="ECO:0000256" key="3">
    <source>
        <dbReference type="ARBA" id="ARBA00022475"/>
    </source>
</evidence>
<feature type="region of interest" description="Disordered" evidence="8">
    <location>
        <begin position="1"/>
        <end position="33"/>
    </location>
</feature>
<keyword evidence="2 7" id="KW-0813">Transport</keyword>
<feature type="transmembrane region" description="Helical" evidence="7">
    <location>
        <begin position="236"/>
        <end position="255"/>
    </location>
</feature>
<evidence type="ECO:0000256" key="6">
    <source>
        <dbReference type="ARBA" id="ARBA00023136"/>
    </source>
</evidence>
<evidence type="ECO:0000256" key="4">
    <source>
        <dbReference type="ARBA" id="ARBA00022692"/>
    </source>
</evidence>
<dbReference type="Gene3D" id="1.10.3720.10">
    <property type="entry name" value="MetI-like"/>
    <property type="match status" value="1"/>
</dbReference>
<evidence type="ECO:0000313" key="11">
    <source>
        <dbReference type="Proteomes" id="UP000291483"/>
    </source>
</evidence>
<dbReference type="EMBL" id="SHLC01000001">
    <property type="protein sequence ID" value="RZU63815.1"/>
    <property type="molecule type" value="Genomic_DNA"/>
</dbReference>
<feature type="compositionally biased region" description="Low complexity" evidence="8">
    <location>
        <begin position="20"/>
        <end position="29"/>
    </location>
</feature>
<sequence length="373" mass="39308">MGQNTRATREYPATAAPSETAQRTPPARTAPRRKSPLAGYLLRRLGMSILLLFGVTIVTFTLANLVPGNPIVAALGEGAASNPATVEAYIEKHGLDQPLPVQYLNYLVNLFQGDMGVSLRTGQPVASDLAKAVPATIEVAIGAIIVSLAVGVALGALAAYRRGKMSDQVVRVVSLLGLSIPTFWMALVAFNIFFLQLGIAPGSGRLSPILAPPPTVTGLYTVDALLAGQWVTFMDAMAHLMLPVFVLSLFTIGLLTRFVRTSVLEVLDADYIRAGRAKGLTGPRMLFGYTLRGASLPILTIVGLAFGSLLSGTVLVEAVFAWPGLGSYAYNSATSLDLPGVMGVGLVVGVIYLGINFAVDILYGVLDPRVRLA</sequence>
<feature type="transmembrane region" description="Helical" evidence="7">
    <location>
        <begin position="41"/>
        <end position="63"/>
    </location>
</feature>
<evidence type="ECO:0000256" key="7">
    <source>
        <dbReference type="RuleBase" id="RU363032"/>
    </source>
</evidence>
<dbReference type="Pfam" id="PF19300">
    <property type="entry name" value="BPD_transp_1_N"/>
    <property type="match status" value="1"/>
</dbReference>
<dbReference type="GO" id="GO:0071916">
    <property type="term" value="F:dipeptide transmembrane transporter activity"/>
    <property type="evidence" value="ECO:0007669"/>
    <property type="project" value="TreeGrafter"/>
</dbReference>
<feature type="transmembrane region" description="Helical" evidence="7">
    <location>
        <begin position="139"/>
        <end position="160"/>
    </location>
</feature>